<name>A0A0A1UZB6_9HYPO</name>
<dbReference type="PANTHER" id="PTHR34414:SF1">
    <property type="entry name" value="SUBTILISIN-LIKE SERINE PROTEASE"/>
    <property type="match status" value="1"/>
</dbReference>
<comment type="caution">
    <text evidence="3">The sequence shown here is derived from an EMBL/GenBank/DDBJ whole genome shotgun (WGS) entry which is preliminary data.</text>
</comment>
<reference evidence="3 4" key="1">
    <citation type="submission" date="2014-02" db="EMBL/GenBank/DDBJ databases">
        <title>The genome sequence of the entomopathogenic fungus Metarhizium robertsii ARSEF 2575.</title>
        <authorList>
            <person name="Giuliano Garisto Donzelli B."/>
            <person name="Roe B.A."/>
            <person name="Macmil S.L."/>
            <person name="Krasnoff S.B."/>
            <person name="Gibson D.M."/>
        </authorList>
    </citation>
    <scope>NUCLEOTIDE SEQUENCE [LARGE SCALE GENOMIC DNA]</scope>
    <source>
        <strain evidence="3 4">ARSEF 2575</strain>
    </source>
</reference>
<dbReference type="Proteomes" id="UP000030151">
    <property type="component" value="Unassembled WGS sequence"/>
</dbReference>
<gene>
    <name evidence="3" type="ORF">X797_003064</name>
</gene>
<feature type="transmembrane region" description="Helical" evidence="2">
    <location>
        <begin position="264"/>
        <end position="286"/>
    </location>
</feature>
<feature type="transmembrane region" description="Helical" evidence="2">
    <location>
        <begin position="222"/>
        <end position="244"/>
    </location>
</feature>
<organism evidence="3 4">
    <name type="scientific">Metarhizium robertsii</name>
    <dbReference type="NCBI Taxonomy" id="568076"/>
    <lineage>
        <taxon>Eukaryota</taxon>
        <taxon>Fungi</taxon>
        <taxon>Dikarya</taxon>
        <taxon>Ascomycota</taxon>
        <taxon>Pezizomycotina</taxon>
        <taxon>Sordariomycetes</taxon>
        <taxon>Hypocreomycetidae</taxon>
        <taxon>Hypocreales</taxon>
        <taxon>Clavicipitaceae</taxon>
        <taxon>Metarhizium</taxon>
    </lineage>
</organism>
<accession>A0A0A1UZB6</accession>
<proteinExistence type="predicted"/>
<dbReference type="EMBL" id="JELW01000003">
    <property type="protein sequence ID" value="EXV03264.1"/>
    <property type="molecule type" value="Genomic_DNA"/>
</dbReference>
<dbReference type="Pfam" id="PF20246">
    <property type="entry name" value="DUF6601"/>
    <property type="match status" value="1"/>
</dbReference>
<dbReference type="PANTHER" id="PTHR34414">
    <property type="entry name" value="HET DOMAIN-CONTAINING PROTEIN-RELATED"/>
    <property type="match status" value="1"/>
</dbReference>
<protein>
    <recommendedName>
        <fullName evidence="5">Subtilisin-like serine protease</fullName>
    </recommendedName>
</protein>
<evidence type="ECO:0000256" key="2">
    <source>
        <dbReference type="SAM" id="Phobius"/>
    </source>
</evidence>
<keyword evidence="2" id="KW-0812">Transmembrane</keyword>
<feature type="region of interest" description="Disordered" evidence="1">
    <location>
        <begin position="1"/>
        <end position="21"/>
    </location>
</feature>
<evidence type="ECO:0000313" key="3">
    <source>
        <dbReference type="EMBL" id="EXV03264.1"/>
    </source>
</evidence>
<keyword evidence="2" id="KW-0472">Membrane</keyword>
<dbReference type="AlphaFoldDB" id="A0A0A1UZB6"/>
<dbReference type="HOGENOM" id="CLU_043687_1_1_1"/>
<dbReference type="InterPro" id="IPR046536">
    <property type="entry name" value="DUF6601"/>
</dbReference>
<evidence type="ECO:0008006" key="5">
    <source>
        <dbReference type="Google" id="ProtNLM"/>
    </source>
</evidence>
<evidence type="ECO:0000256" key="1">
    <source>
        <dbReference type="SAM" id="MobiDB-lite"/>
    </source>
</evidence>
<keyword evidence="2" id="KW-1133">Transmembrane helix</keyword>
<evidence type="ECO:0000313" key="4">
    <source>
        <dbReference type="Proteomes" id="UP000030151"/>
    </source>
</evidence>
<sequence length="302" mass="35162">MQDNAGDDITPSSIPDQDEVLSMDNAIPGNPLLSIDDQPAVGEFLRAELSTMRLRRVYGILFLTSKPDNISPLHHQQIKGRDICITERPDLHLVWHYERIFIKPIPKSLFSSEFWEKHIVGADTRDTGSDSFRAEAEGFLRTYARLITHESDLHLAKRLHLVPDTLTWNGWCHYIQRFRYLRDRDVAQRYHFGEIRLTRLNFWHSLRHGRSYFQVHHNYATFFARFGAPYIFVFGAATVFLTALQTGLAAYPQWGIYQDLASRIVPFTLVLTFAGLVLLPMLFVFFQIRELFFFCFAYQPLS</sequence>
<dbReference type="eggNOG" id="ENOG502SJCJ">
    <property type="taxonomic scope" value="Eukaryota"/>
</dbReference>